<dbReference type="InterPro" id="IPR019173">
    <property type="entry name" value="NADH_UbQ_OxRdtase_B5_su"/>
</dbReference>
<comment type="subunit">
    <text evidence="4">Complex I is composed of 45 different subunits.</text>
</comment>
<evidence type="ECO:0000256" key="11">
    <source>
        <dbReference type="ARBA" id="ARBA00022982"/>
    </source>
</evidence>
<comment type="subcellular location">
    <subcellularLocation>
        <location evidence="2">Mitochondrion inner membrane</location>
        <topology evidence="2">Single-pass membrane protein</topology>
    </subcellularLocation>
</comment>
<evidence type="ECO:0000256" key="6">
    <source>
        <dbReference type="ARBA" id="ARBA00022448"/>
    </source>
</evidence>
<keyword evidence="8 17" id="KW-0812">Transmembrane</keyword>
<evidence type="ECO:0000256" key="17">
    <source>
        <dbReference type="SAM" id="Phobius"/>
    </source>
</evidence>
<dbReference type="PANTHER" id="PTHR13178">
    <property type="entry name" value="NADH-UBIQUINONE OXIDOREDUCTASE SGDH SUBUNIT"/>
    <property type="match status" value="1"/>
</dbReference>
<sequence>MTLLSKLRPLVKFLPTAQKSAVHRPMSDHRIFPMQPSRWQWNKFKDLVHFYLFLGIIPCSLFVGGMNLFVGPATLSEIPEDYTPKHWEYYKNPVTRLLARYVLTNPQQEYEKYCTYLFIEQEKIKLRELESKIMEKMDERVDYQAYYFRPVSTAKYYRIIREGSADIEDLEDPIPKEQ</sequence>
<dbReference type="AlphaFoldDB" id="A0A9N9MWK3"/>
<comment type="similarity">
    <text evidence="3">Belongs to the complex I NDUFB5 subunit family.</text>
</comment>
<dbReference type="Pfam" id="PF09781">
    <property type="entry name" value="NDUF_B5"/>
    <property type="match status" value="1"/>
</dbReference>
<gene>
    <name evidence="18" type="ORF">CEUTPL_LOCUS9286</name>
</gene>
<evidence type="ECO:0000256" key="7">
    <source>
        <dbReference type="ARBA" id="ARBA00022660"/>
    </source>
</evidence>
<evidence type="ECO:0000256" key="2">
    <source>
        <dbReference type="ARBA" id="ARBA00004434"/>
    </source>
</evidence>
<keyword evidence="13" id="KW-0496">Mitochondrion</keyword>
<keyword evidence="7" id="KW-0679">Respiratory chain</keyword>
<protein>
    <recommendedName>
        <fullName evidence="5">NADH dehydrogenase [ubiquinone] 1 beta subcomplex subunit 5, mitochondrial</fullName>
    </recommendedName>
    <alternativeName>
        <fullName evidence="16">Complex I-SGDH</fullName>
    </alternativeName>
    <alternativeName>
        <fullName evidence="15">NADH-ubiquinone oxidoreductase SGDH subunit</fullName>
    </alternativeName>
</protein>
<dbReference type="PANTHER" id="PTHR13178:SF0">
    <property type="entry name" value="NADH DEHYDROGENASE [UBIQUINONE] 1 BETA SUBCOMPLEX SUBUNIT 5, MITOCHONDRIAL"/>
    <property type="match status" value="1"/>
</dbReference>
<name>A0A9N9MWK3_9CUCU</name>
<keyword evidence="10" id="KW-0809">Transit peptide</keyword>
<evidence type="ECO:0000256" key="12">
    <source>
        <dbReference type="ARBA" id="ARBA00022989"/>
    </source>
</evidence>
<evidence type="ECO:0000256" key="4">
    <source>
        <dbReference type="ARBA" id="ARBA00011533"/>
    </source>
</evidence>
<keyword evidence="11" id="KW-0249">Electron transport</keyword>
<evidence type="ECO:0000256" key="8">
    <source>
        <dbReference type="ARBA" id="ARBA00022692"/>
    </source>
</evidence>
<dbReference type="Proteomes" id="UP001152799">
    <property type="component" value="Chromosome 5"/>
</dbReference>
<keyword evidence="6" id="KW-0813">Transport</keyword>
<comment type="function">
    <text evidence="1">Accessory subunit of the mitochondrial membrane respiratory chain NADH dehydrogenase (Complex I), that is believed not to be involved in catalysis. Complex I functions in the transfer of electrons from NADH to the respiratory chain. The immediate electron acceptor for the enzyme is believed to be ubiquinone.</text>
</comment>
<dbReference type="EMBL" id="OU892281">
    <property type="protein sequence ID" value="CAG9768763.1"/>
    <property type="molecule type" value="Genomic_DNA"/>
</dbReference>
<feature type="transmembrane region" description="Helical" evidence="17">
    <location>
        <begin position="48"/>
        <end position="70"/>
    </location>
</feature>
<evidence type="ECO:0000256" key="14">
    <source>
        <dbReference type="ARBA" id="ARBA00023136"/>
    </source>
</evidence>
<evidence type="ECO:0000256" key="5">
    <source>
        <dbReference type="ARBA" id="ARBA00015175"/>
    </source>
</evidence>
<evidence type="ECO:0000313" key="19">
    <source>
        <dbReference type="Proteomes" id="UP001152799"/>
    </source>
</evidence>
<evidence type="ECO:0000256" key="15">
    <source>
        <dbReference type="ARBA" id="ARBA00032395"/>
    </source>
</evidence>
<organism evidence="18 19">
    <name type="scientific">Ceutorhynchus assimilis</name>
    <name type="common">cabbage seed weevil</name>
    <dbReference type="NCBI Taxonomy" id="467358"/>
    <lineage>
        <taxon>Eukaryota</taxon>
        <taxon>Metazoa</taxon>
        <taxon>Ecdysozoa</taxon>
        <taxon>Arthropoda</taxon>
        <taxon>Hexapoda</taxon>
        <taxon>Insecta</taxon>
        <taxon>Pterygota</taxon>
        <taxon>Neoptera</taxon>
        <taxon>Endopterygota</taxon>
        <taxon>Coleoptera</taxon>
        <taxon>Polyphaga</taxon>
        <taxon>Cucujiformia</taxon>
        <taxon>Curculionidae</taxon>
        <taxon>Ceutorhynchinae</taxon>
        <taxon>Ceutorhynchus</taxon>
    </lineage>
</organism>
<keyword evidence="19" id="KW-1185">Reference proteome</keyword>
<evidence type="ECO:0000256" key="3">
    <source>
        <dbReference type="ARBA" id="ARBA00007152"/>
    </source>
</evidence>
<reference evidence="18" key="1">
    <citation type="submission" date="2022-01" db="EMBL/GenBank/DDBJ databases">
        <authorList>
            <person name="King R."/>
        </authorList>
    </citation>
    <scope>NUCLEOTIDE SEQUENCE</scope>
</reference>
<keyword evidence="12 17" id="KW-1133">Transmembrane helix</keyword>
<keyword evidence="9" id="KW-0999">Mitochondrion inner membrane</keyword>
<evidence type="ECO:0000256" key="13">
    <source>
        <dbReference type="ARBA" id="ARBA00023128"/>
    </source>
</evidence>
<dbReference type="GO" id="GO:0005743">
    <property type="term" value="C:mitochondrial inner membrane"/>
    <property type="evidence" value="ECO:0007669"/>
    <property type="project" value="UniProtKB-SubCell"/>
</dbReference>
<evidence type="ECO:0000256" key="1">
    <source>
        <dbReference type="ARBA" id="ARBA00003195"/>
    </source>
</evidence>
<dbReference type="OrthoDB" id="9995605at2759"/>
<evidence type="ECO:0000256" key="16">
    <source>
        <dbReference type="ARBA" id="ARBA00032550"/>
    </source>
</evidence>
<evidence type="ECO:0000256" key="10">
    <source>
        <dbReference type="ARBA" id="ARBA00022946"/>
    </source>
</evidence>
<keyword evidence="14 17" id="KW-0472">Membrane</keyword>
<proteinExistence type="inferred from homology"/>
<accession>A0A9N9MWK3</accession>
<evidence type="ECO:0000256" key="9">
    <source>
        <dbReference type="ARBA" id="ARBA00022792"/>
    </source>
</evidence>
<evidence type="ECO:0000313" key="18">
    <source>
        <dbReference type="EMBL" id="CAG9768763.1"/>
    </source>
</evidence>